<dbReference type="PANTHER" id="PTHR43048">
    <property type="entry name" value="METHYLMALONYL-COA EPIMERASE"/>
    <property type="match status" value="1"/>
</dbReference>
<dbReference type="PANTHER" id="PTHR43048:SF3">
    <property type="entry name" value="METHYLMALONYL-COA EPIMERASE, MITOCHONDRIAL"/>
    <property type="match status" value="1"/>
</dbReference>
<dbReference type="EMBL" id="NIDN02000129">
    <property type="protein sequence ID" value="RLL95981.1"/>
    <property type="molecule type" value="Genomic_DNA"/>
</dbReference>
<reference evidence="4 5" key="1">
    <citation type="submission" date="2018-08" db="EMBL/GenBank/DDBJ databases">
        <title>Draft genome sequences of two Aspergillus turcosus clinical strains isolated from bronchoalveolar lavage fluid: one azole-susceptible and the other azole-resistant.</title>
        <authorList>
            <person name="Parent-Michaud M."/>
            <person name="Dufresne P.J."/>
            <person name="Fournier E."/>
            <person name="Martineau C."/>
            <person name="Moreira S."/>
            <person name="Perkins V."/>
            <person name="De Repentigny L."/>
            <person name="Dufresne S.F."/>
        </authorList>
    </citation>
    <scope>NUCLEOTIDE SEQUENCE [LARGE SCALE GENOMIC DNA]</scope>
    <source>
        <strain evidence="4">HMR AF 1038</strain>
    </source>
</reference>
<keyword evidence="1" id="KW-0479">Metal-binding</keyword>
<evidence type="ECO:0000313" key="4">
    <source>
        <dbReference type="EMBL" id="RLL95981.1"/>
    </source>
</evidence>
<evidence type="ECO:0000259" key="3">
    <source>
        <dbReference type="PROSITE" id="PS51819"/>
    </source>
</evidence>
<feature type="compositionally biased region" description="Polar residues" evidence="2">
    <location>
        <begin position="17"/>
        <end position="31"/>
    </location>
</feature>
<organism evidence="4 5">
    <name type="scientific">Aspergillus turcosus</name>
    <dbReference type="NCBI Taxonomy" id="1245748"/>
    <lineage>
        <taxon>Eukaryota</taxon>
        <taxon>Fungi</taxon>
        <taxon>Dikarya</taxon>
        <taxon>Ascomycota</taxon>
        <taxon>Pezizomycotina</taxon>
        <taxon>Eurotiomycetes</taxon>
        <taxon>Eurotiomycetidae</taxon>
        <taxon>Eurotiales</taxon>
        <taxon>Aspergillaceae</taxon>
        <taxon>Aspergillus</taxon>
        <taxon>Aspergillus subgen. Fumigati</taxon>
    </lineage>
</organism>
<dbReference type="FunFam" id="3.10.180.10:FF:000034">
    <property type="entry name" value="Glyoxalase/Bleomycin resistance protein/Dihydroxybiphenyl dioxygenase"/>
    <property type="match status" value="1"/>
</dbReference>
<dbReference type="Gene3D" id="3.10.180.10">
    <property type="entry name" value="2,3-Dihydroxybiphenyl 1,2-Dioxygenase, domain 1"/>
    <property type="match status" value="2"/>
</dbReference>
<accession>A0A3R7J2X9</accession>
<proteinExistence type="predicted"/>
<evidence type="ECO:0000313" key="5">
    <source>
        <dbReference type="Proteomes" id="UP000215289"/>
    </source>
</evidence>
<evidence type="ECO:0000256" key="2">
    <source>
        <dbReference type="SAM" id="MobiDB-lite"/>
    </source>
</evidence>
<dbReference type="InterPro" id="IPR037523">
    <property type="entry name" value="VOC_core"/>
</dbReference>
<gene>
    <name evidence="4" type="ORF">CFD26_103257</name>
</gene>
<dbReference type="GO" id="GO:0004493">
    <property type="term" value="F:methylmalonyl-CoA epimerase activity"/>
    <property type="evidence" value="ECO:0007669"/>
    <property type="project" value="TreeGrafter"/>
</dbReference>
<dbReference type="Proteomes" id="UP000215289">
    <property type="component" value="Unassembled WGS sequence"/>
</dbReference>
<dbReference type="PROSITE" id="PS51819">
    <property type="entry name" value="VOC"/>
    <property type="match status" value="2"/>
</dbReference>
<dbReference type="InterPro" id="IPR051785">
    <property type="entry name" value="MMCE/EMCE_epimerase"/>
</dbReference>
<comment type="caution">
    <text evidence="4">The sequence shown here is derived from an EMBL/GenBank/DDBJ whole genome shotgun (WGS) entry which is preliminary data.</text>
</comment>
<protein>
    <recommendedName>
        <fullName evidence="3">VOC domain-containing protein</fullName>
    </recommendedName>
</protein>
<dbReference type="InterPro" id="IPR004360">
    <property type="entry name" value="Glyas_Fos-R_dOase_dom"/>
</dbReference>
<dbReference type="InterPro" id="IPR029068">
    <property type="entry name" value="Glyas_Bleomycin-R_OHBP_Dase"/>
</dbReference>
<dbReference type="AlphaFoldDB" id="A0A3R7J2X9"/>
<feature type="domain" description="VOC" evidence="3">
    <location>
        <begin position="47"/>
        <end position="154"/>
    </location>
</feature>
<dbReference type="OrthoDB" id="3360610at2759"/>
<dbReference type="Pfam" id="PF00903">
    <property type="entry name" value="Glyoxalase"/>
    <property type="match status" value="1"/>
</dbReference>
<dbReference type="GO" id="GO:0046491">
    <property type="term" value="P:L-methylmalonyl-CoA metabolic process"/>
    <property type="evidence" value="ECO:0007669"/>
    <property type="project" value="TreeGrafter"/>
</dbReference>
<name>A0A3R7J2X9_9EURO</name>
<dbReference type="SUPFAM" id="SSF54593">
    <property type="entry name" value="Glyoxalase/Bleomycin resistance protein/Dihydroxybiphenyl dioxygenase"/>
    <property type="match status" value="1"/>
</dbReference>
<evidence type="ECO:0000256" key="1">
    <source>
        <dbReference type="ARBA" id="ARBA00022723"/>
    </source>
</evidence>
<dbReference type="CDD" id="cd07267">
    <property type="entry name" value="THT_Oxygenase_N"/>
    <property type="match status" value="1"/>
</dbReference>
<dbReference type="GO" id="GO:0046872">
    <property type="term" value="F:metal ion binding"/>
    <property type="evidence" value="ECO:0007669"/>
    <property type="project" value="UniProtKB-KW"/>
</dbReference>
<dbReference type="FunFam" id="3.10.180.10:FF:000039">
    <property type="entry name" value="Trihydroxytoluene oxygenase (AFU_orthologue AFUA_8G02470)"/>
    <property type="match status" value="1"/>
</dbReference>
<sequence length="356" mass="40315">MAITESSIKANHGASVPDTSASQEQISQGDWLQSRGIKAEDRARLARLSHMRYQHPDLDALTEFMLDFGMVIAKRTENEIWFRGYGIDQYVYYATKGPKKYLGGVFAVDSKEEFQKAAKIPGAFPVQDLSGAPGGGQMVTIADPDGFLFNVIFGQEERREDASAPPAEKLKVNYPKEKQRLRQFDRFNPGPAAVHKLGHFGYSTQRFEELLTFYTSHFNIVPTDLLYMERDGHRMYMTTFMHLDLGQNHTDHHSFFLGASQTGSHVHHCSFEVYDYDTQHLGHQWLAKKGYRSVWGVGRHILGSQIFDYWWDPAGNMVEHYADGDLVNEDTPIGILPAGHESLAIWGPEVPLAFLQ</sequence>
<dbReference type="GO" id="GO:0005739">
    <property type="term" value="C:mitochondrion"/>
    <property type="evidence" value="ECO:0007669"/>
    <property type="project" value="TreeGrafter"/>
</dbReference>
<feature type="region of interest" description="Disordered" evidence="2">
    <location>
        <begin position="1"/>
        <end position="33"/>
    </location>
</feature>
<keyword evidence="5" id="KW-1185">Reference proteome</keyword>
<feature type="domain" description="VOC" evidence="3">
    <location>
        <begin position="196"/>
        <end position="323"/>
    </location>
</feature>